<reference evidence="4" key="1">
    <citation type="submission" date="2017-04" db="EMBL/GenBank/DDBJ databases">
        <authorList>
            <person name="Varghese N."/>
            <person name="Submissions S."/>
        </authorList>
    </citation>
    <scope>NUCLEOTIDE SEQUENCE [LARGE SCALE GENOMIC DNA]</scope>
    <source>
        <strain evidence="4">DSM 12126</strain>
    </source>
</reference>
<dbReference type="InterPro" id="IPR006860">
    <property type="entry name" value="FecR"/>
</dbReference>
<dbReference type="PANTHER" id="PTHR30273:SF2">
    <property type="entry name" value="PROTEIN FECR"/>
    <property type="match status" value="1"/>
</dbReference>
<dbReference type="InterPro" id="IPR012373">
    <property type="entry name" value="Ferrdict_sens_TM"/>
</dbReference>
<gene>
    <name evidence="3" type="ORF">SAMN04488524_0440</name>
</gene>
<accession>A0A1W1Z7C4</accession>
<dbReference type="AlphaFoldDB" id="A0A1W1Z7C4"/>
<sequence length="390" mass="43162">MEKKEFQELYQLWLQGKMTGKEWALFQKAVTDVKNDLVLDGLIEADLNSNEFNSVLSDQELNLAYQRVLEKVDVKPLKLKVNHFFTNAKKWQMAAVASVLIVLSIGLWIYNAGPGTGKSGTNKNSYSANDIAPGGNKATLTLANGKTITLSDAKSGVVIDAGKLSYNDGSPLNDDLTGDVKDELMEINTPKGGQYELTLPDGSKIWLNAASTLKFPKTFSGQPGRTVELSGEAYFEVAKDKLHPFRVKSAGQEVEVLGTHFNVNAYRDEAHIKTTLLEGKVKVNDAAILSPNEEAVVAGGKIKINQVNAQEAVAWKNGEFMFNDEQLGIIMRKIARWYDLEIRYQDENMQTQLFGGTITKFGNVSDVLRMLELTGGVHFKIEGRRIIVNR</sequence>
<evidence type="ECO:0000259" key="2">
    <source>
        <dbReference type="Pfam" id="PF16344"/>
    </source>
</evidence>
<name>A0A1W1Z7C4_9SPHI</name>
<dbReference type="PANTHER" id="PTHR30273">
    <property type="entry name" value="PERIPLASMIC SIGNAL SENSOR AND SIGMA FACTOR ACTIVATOR FECR-RELATED"/>
    <property type="match status" value="1"/>
</dbReference>
<dbReference type="InterPro" id="IPR032508">
    <property type="entry name" value="FecR_C"/>
</dbReference>
<dbReference type="RefSeq" id="WP_084236784.1">
    <property type="nucleotide sequence ID" value="NZ_FWXT01000001.1"/>
</dbReference>
<evidence type="ECO:0000313" key="4">
    <source>
        <dbReference type="Proteomes" id="UP000192756"/>
    </source>
</evidence>
<dbReference type="STRING" id="151894.SAMN04488524_0440"/>
<dbReference type="FunFam" id="2.60.120.1440:FF:000001">
    <property type="entry name" value="Putative anti-sigma factor"/>
    <property type="match status" value="1"/>
</dbReference>
<evidence type="ECO:0000313" key="3">
    <source>
        <dbReference type="EMBL" id="SMC44313.1"/>
    </source>
</evidence>
<dbReference type="Gene3D" id="2.60.120.1440">
    <property type="match status" value="1"/>
</dbReference>
<dbReference type="Proteomes" id="UP000192756">
    <property type="component" value="Unassembled WGS sequence"/>
</dbReference>
<organism evidence="3 4">
    <name type="scientific">Pedobacter africanus</name>
    <dbReference type="NCBI Taxonomy" id="151894"/>
    <lineage>
        <taxon>Bacteria</taxon>
        <taxon>Pseudomonadati</taxon>
        <taxon>Bacteroidota</taxon>
        <taxon>Sphingobacteriia</taxon>
        <taxon>Sphingobacteriales</taxon>
        <taxon>Sphingobacteriaceae</taxon>
        <taxon>Pedobacter</taxon>
    </lineage>
</organism>
<dbReference type="OrthoDB" id="649666at2"/>
<dbReference type="EMBL" id="FWXT01000001">
    <property type="protein sequence ID" value="SMC44313.1"/>
    <property type="molecule type" value="Genomic_DNA"/>
</dbReference>
<protein>
    <submittedName>
        <fullName evidence="3">FecR family protein</fullName>
    </submittedName>
</protein>
<dbReference type="Gene3D" id="3.55.50.30">
    <property type="match status" value="1"/>
</dbReference>
<evidence type="ECO:0000259" key="1">
    <source>
        <dbReference type="Pfam" id="PF04773"/>
    </source>
</evidence>
<proteinExistence type="predicted"/>
<keyword evidence="4" id="KW-1185">Reference proteome</keyword>
<dbReference type="Pfam" id="PF16344">
    <property type="entry name" value="FecR_C"/>
    <property type="match status" value="1"/>
</dbReference>
<feature type="domain" description="FecR protein" evidence="1">
    <location>
        <begin position="186"/>
        <end position="282"/>
    </location>
</feature>
<feature type="domain" description="Protein FecR C-terminal" evidence="2">
    <location>
        <begin position="319"/>
        <end position="388"/>
    </location>
</feature>
<dbReference type="Pfam" id="PF04773">
    <property type="entry name" value="FecR"/>
    <property type="match status" value="1"/>
</dbReference>
<dbReference type="GO" id="GO:0016989">
    <property type="term" value="F:sigma factor antagonist activity"/>
    <property type="evidence" value="ECO:0007669"/>
    <property type="project" value="TreeGrafter"/>
</dbReference>